<keyword evidence="2" id="KW-1133">Transmembrane helix</keyword>
<dbReference type="Proteomes" id="UP000588158">
    <property type="component" value="Unassembled WGS sequence"/>
</dbReference>
<proteinExistence type="predicted"/>
<feature type="compositionally biased region" description="Acidic residues" evidence="1">
    <location>
        <begin position="74"/>
        <end position="90"/>
    </location>
</feature>
<evidence type="ECO:0000256" key="2">
    <source>
        <dbReference type="SAM" id="Phobius"/>
    </source>
</evidence>
<evidence type="ECO:0000256" key="1">
    <source>
        <dbReference type="SAM" id="MobiDB-lite"/>
    </source>
</evidence>
<feature type="transmembrane region" description="Helical" evidence="2">
    <location>
        <begin position="5"/>
        <end position="22"/>
    </location>
</feature>
<evidence type="ECO:0000313" key="3">
    <source>
        <dbReference type="EMBL" id="MBB5830591.1"/>
    </source>
</evidence>
<keyword evidence="2" id="KW-0812">Transmembrane</keyword>
<gene>
    <name evidence="3" type="ORF">HNR70_000404</name>
</gene>
<reference evidence="3 4" key="1">
    <citation type="submission" date="2020-08" db="EMBL/GenBank/DDBJ databases">
        <title>Sequencing the genomes of 1000 actinobacteria strains.</title>
        <authorList>
            <person name="Klenk H.-P."/>
        </authorList>
    </citation>
    <scope>NUCLEOTIDE SEQUENCE [LARGE SCALE GENOMIC DNA]</scope>
    <source>
        <strain evidence="3 4">DSM 28796</strain>
    </source>
</reference>
<keyword evidence="4" id="KW-1185">Reference proteome</keyword>
<organism evidence="3 4">
    <name type="scientific">Brachybacterium aquaticum</name>
    <dbReference type="NCBI Taxonomy" id="1432564"/>
    <lineage>
        <taxon>Bacteria</taxon>
        <taxon>Bacillati</taxon>
        <taxon>Actinomycetota</taxon>
        <taxon>Actinomycetes</taxon>
        <taxon>Micrococcales</taxon>
        <taxon>Dermabacteraceae</taxon>
        <taxon>Brachybacterium</taxon>
    </lineage>
</organism>
<evidence type="ECO:0008006" key="5">
    <source>
        <dbReference type="Google" id="ProtNLM"/>
    </source>
</evidence>
<feature type="compositionally biased region" description="Acidic residues" evidence="1">
    <location>
        <begin position="116"/>
        <end position="126"/>
    </location>
</feature>
<name>A0A841AAF0_9MICO</name>
<dbReference type="AlphaFoldDB" id="A0A841AAF0"/>
<accession>A0A841AAF0</accession>
<dbReference type="InterPro" id="IPR025323">
    <property type="entry name" value="DUF4229"/>
</dbReference>
<dbReference type="Pfam" id="PF14012">
    <property type="entry name" value="DUF4229"/>
    <property type="match status" value="1"/>
</dbReference>
<feature type="region of interest" description="Disordered" evidence="1">
    <location>
        <begin position="70"/>
        <end position="146"/>
    </location>
</feature>
<dbReference type="RefSeq" id="WP_184324190.1">
    <property type="nucleotide sequence ID" value="NZ_JACHLZ010000001.1"/>
</dbReference>
<evidence type="ECO:0000313" key="4">
    <source>
        <dbReference type="Proteomes" id="UP000588158"/>
    </source>
</evidence>
<comment type="caution">
    <text evidence="3">The sequence shown here is derived from an EMBL/GenBank/DDBJ whole genome shotgun (WGS) entry which is preliminary data.</text>
</comment>
<feature type="transmembrane region" description="Helical" evidence="2">
    <location>
        <begin position="28"/>
        <end position="48"/>
    </location>
</feature>
<protein>
    <recommendedName>
        <fullName evidence="5">DUF4229 domain-containing protein</fullName>
    </recommendedName>
</protein>
<dbReference type="EMBL" id="JACHLZ010000001">
    <property type="protein sequence ID" value="MBB5830591.1"/>
    <property type="molecule type" value="Genomic_DNA"/>
</dbReference>
<keyword evidence="2" id="KW-0472">Membrane</keyword>
<sequence>MRPFLLYAVVRLGLWIAIWWLLTLLDIGVMLAGVLAALIAMLISILFLDRLRDAAAMRWKDAHERRVAKRGPVVDEDAEYEDSLFADDGDGAGNGKPAQSSADEDDAAAGPADLPELGDPETDATVDEQRADGAVEADGSVRGSDR</sequence>